<sequence>MEKLFMVDFTGYYFNNQFIIKEFSRSKVLENHRIRSLRTSLVTKPPVPDLLSQSHENIDAYQNFYNTTGIEWTAGSLEIAILQREIKHKLKKRKIIYVETVEKAEQLISFLGKRYSNIRPLDSFKQFNFRRSGLTSDCRVHNGANYQCAYSGAIELAAYVFDNDILVQDNQSAVIDLNGYYDEEERFILKELSIIILNPLGFITYSNTFVAKPMGLQAPDTYDVYFKKYGIPWNAGDYDLSHIFNEVNDVIARSGSLKVIFVRNIDIKSILMNRIISAMTLKSLTAQIVCLDEINYKKMVIIVSDCRHYTNNYYFGDKCAGDYSRHMMALRCQSSSKYHAMVTQMKLIVGVFESS</sequence>
<evidence type="ECO:0000313" key="2">
    <source>
        <dbReference type="Proteomes" id="UP000826195"/>
    </source>
</evidence>
<proteinExistence type="predicted"/>
<reference evidence="1 2" key="1">
    <citation type="journal article" date="2021" name="J. Hered.">
        <title>A chromosome-level genome assembly of the parasitoid wasp, Cotesia glomerata (Hymenoptera: Braconidae).</title>
        <authorList>
            <person name="Pinto B.J."/>
            <person name="Weis J.J."/>
            <person name="Gamble T."/>
            <person name="Ode P.J."/>
            <person name="Paul R."/>
            <person name="Zaspel J.M."/>
        </authorList>
    </citation>
    <scope>NUCLEOTIDE SEQUENCE [LARGE SCALE GENOMIC DNA]</scope>
    <source>
        <strain evidence="1">CgM1</strain>
    </source>
</reference>
<evidence type="ECO:0000313" key="1">
    <source>
        <dbReference type="EMBL" id="KAH0552290.1"/>
    </source>
</evidence>
<organism evidence="1 2">
    <name type="scientific">Cotesia glomerata</name>
    <name type="common">Lepidopteran parasitic wasp</name>
    <name type="synonym">Apanteles glomeratus</name>
    <dbReference type="NCBI Taxonomy" id="32391"/>
    <lineage>
        <taxon>Eukaryota</taxon>
        <taxon>Metazoa</taxon>
        <taxon>Ecdysozoa</taxon>
        <taxon>Arthropoda</taxon>
        <taxon>Hexapoda</taxon>
        <taxon>Insecta</taxon>
        <taxon>Pterygota</taxon>
        <taxon>Neoptera</taxon>
        <taxon>Endopterygota</taxon>
        <taxon>Hymenoptera</taxon>
        <taxon>Apocrita</taxon>
        <taxon>Ichneumonoidea</taxon>
        <taxon>Braconidae</taxon>
        <taxon>Microgastrinae</taxon>
        <taxon>Cotesia</taxon>
    </lineage>
</organism>
<comment type="caution">
    <text evidence="1">The sequence shown here is derived from an EMBL/GenBank/DDBJ whole genome shotgun (WGS) entry which is preliminary data.</text>
</comment>
<dbReference type="AlphaFoldDB" id="A0AAV7IJI8"/>
<gene>
    <name evidence="1" type="ORF">KQX54_008336</name>
</gene>
<dbReference type="Proteomes" id="UP000826195">
    <property type="component" value="Unassembled WGS sequence"/>
</dbReference>
<keyword evidence="2" id="KW-1185">Reference proteome</keyword>
<name>A0AAV7IJI8_COTGL</name>
<protein>
    <submittedName>
        <fullName evidence="1">Uncharacterized protein</fullName>
    </submittedName>
</protein>
<dbReference type="EMBL" id="JAHXZJ010001492">
    <property type="protein sequence ID" value="KAH0552290.1"/>
    <property type="molecule type" value="Genomic_DNA"/>
</dbReference>
<accession>A0AAV7IJI8</accession>